<evidence type="ECO:0000313" key="1">
    <source>
        <dbReference type="EMBL" id="EHM39344.1"/>
    </source>
</evidence>
<dbReference type="Proteomes" id="UP000005959">
    <property type="component" value="Unassembled WGS sequence"/>
</dbReference>
<dbReference type="PATRIC" id="fig|1002364.3.peg.3532"/>
<dbReference type="AlphaFoldDB" id="G9YBE1"/>
<gene>
    <name evidence="1" type="ORF">HMPREF0454_03920</name>
</gene>
<accession>G9YBE1</accession>
<name>G9YBE1_HAFAL</name>
<comment type="caution">
    <text evidence="1">The sequence shown here is derived from an EMBL/GenBank/DDBJ whole genome shotgun (WGS) entry which is preliminary data.</text>
</comment>
<organism evidence="1 2">
    <name type="scientific">Hafnia alvei ATCC 51873</name>
    <dbReference type="NCBI Taxonomy" id="1002364"/>
    <lineage>
        <taxon>Bacteria</taxon>
        <taxon>Pseudomonadati</taxon>
        <taxon>Pseudomonadota</taxon>
        <taxon>Gammaproteobacteria</taxon>
        <taxon>Enterobacterales</taxon>
        <taxon>Hafniaceae</taxon>
        <taxon>Hafnia</taxon>
    </lineage>
</organism>
<dbReference type="EMBL" id="AGCI01000095">
    <property type="protein sequence ID" value="EHM39344.1"/>
    <property type="molecule type" value="Genomic_DNA"/>
</dbReference>
<reference evidence="1 2" key="1">
    <citation type="submission" date="2011-08" db="EMBL/GenBank/DDBJ databases">
        <authorList>
            <person name="Weinstock G."/>
            <person name="Sodergren E."/>
            <person name="Clifton S."/>
            <person name="Fulton L."/>
            <person name="Fulton B."/>
            <person name="Courtney L."/>
            <person name="Fronick C."/>
            <person name="Harrison M."/>
            <person name="Strong C."/>
            <person name="Farmer C."/>
            <person name="Delahaunty K."/>
            <person name="Markovic C."/>
            <person name="Hall O."/>
            <person name="Minx P."/>
            <person name="Tomlinson C."/>
            <person name="Mitreva M."/>
            <person name="Hou S."/>
            <person name="Chen J."/>
            <person name="Wollam A."/>
            <person name="Pepin K.H."/>
            <person name="Johnson M."/>
            <person name="Bhonagiri V."/>
            <person name="Zhang X."/>
            <person name="Suruliraj S."/>
            <person name="Warren W."/>
            <person name="Chinwalla A."/>
            <person name="Mardis E.R."/>
            <person name="Wilson R.K."/>
        </authorList>
    </citation>
    <scope>NUCLEOTIDE SEQUENCE [LARGE SCALE GENOMIC DNA]</scope>
    <source>
        <strain evidence="1 2">ATCC 51873</strain>
    </source>
</reference>
<evidence type="ECO:0000313" key="2">
    <source>
        <dbReference type="Proteomes" id="UP000005959"/>
    </source>
</evidence>
<protein>
    <submittedName>
        <fullName evidence="1">Uncharacterized protein</fullName>
    </submittedName>
</protein>
<proteinExistence type="predicted"/>
<dbReference type="RefSeq" id="WP_004095532.1">
    <property type="nucleotide sequence ID" value="NZ_JH417550.1"/>
</dbReference>
<dbReference type="HOGENOM" id="CLU_2935087_0_0_6"/>
<sequence length="60" mass="6870">MIEFNNVNVVILDENDFQGIERKPTDMSSEADTRTLTADFVIYKDVVIKNRFSVKENTSA</sequence>